<feature type="coiled-coil region" evidence="1">
    <location>
        <begin position="360"/>
        <end position="404"/>
    </location>
</feature>
<dbReference type="SUPFAM" id="SSF52047">
    <property type="entry name" value="RNI-like"/>
    <property type="match status" value="1"/>
</dbReference>
<feature type="compositionally biased region" description="Low complexity" evidence="2">
    <location>
        <begin position="670"/>
        <end position="682"/>
    </location>
</feature>
<dbReference type="Proteomes" id="UP000694416">
    <property type="component" value="Unplaced"/>
</dbReference>
<reference evidence="3" key="1">
    <citation type="submission" date="2025-08" db="UniProtKB">
        <authorList>
            <consortium name="Ensembl"/>
        </authorList>
    </citation>
    <scope>IDENTIFICATION</scope>
</reference>
<sequence>MIDSVKLRRDSAADFFSHYEYLCALQDSVPLPAVRACLREGVLDFNADRLRGVDWAPLLSTLKINKDLPLISIKSFFQPWLGDTGSEVNKFCRSRVPAIRYKDVTFQLCKALKGCLSISSVLKNLELNGLILRERDLTILAKGLNKSTSLVHLSLANCPIGDGGLETLDLQQCGLTNEGAKALLEALETNTTLVVLDIRKNPLIDHSMMKAVIKKVLQNGSSAKSEYQWITSPSVKEPSKTAKQKKRTIILGSGHKGKATIRIGLATKKPVSSGRKYSLGKEYYAPAPLPPGVSGFLPWRTAERAKRHRGFPLIKTRDIYNQLQQPGFPVTVTVESPSSSEIEEVDDSSESVHEVPEKTNIKQEVLQEKLEECLKQLKEERVIRLKADKRVSELEHENAQLRNINFSLSEALHAQSLTNMILDDEGVLGSIENSFQKFHAFLDLLKDAGLGQLATMAGIDQSDFQLLGHPQMTSTVSNPPKEEKKALEDEKPEPKQNALGQMQNIQVSICMQSAYNEGTLMKFQKITGDARIPLPLDSFPVPISTPETLGTSNDNLGVPATAQQQESFEGFIARMCSPLPDTTSGTGSQRKEEELSRNSRSSSEKKTKTGEYTKKHSGKKHPGKDLHSCSDSPENRKSKGTGETSSLVNEPIKSRSLKKSVSVKKENRIVTVSSKTNKSKSSPLEHSESDTLGSDFEFQESIHSLSRLSYD</sequence>
<evidence type="ECO:0000256" key="1">
    <source>
        <dbReference type="SAM" id="Coils"/>
    </source>
</evidence>
<keyword evidence="1" id="KW-0175">Coiled coil</keyword>
<feature type="compositionally biased region" description="Basic and acidic residues" evidence="2">
    <location>
        <begin position="480"/>
        <end position="494"/>
    </location>
</feature>
<dbReference type="GO" id="GO:0036064">
    <property type="term" value="C:ciliary basal body"/>
    <property type="evidence" value="ECO:0007669"/>
    <property type="project" value="TreeGrafter"/>
</dbReference>
<dbReference type="InterPro" id="IPR032675">
    <property type="entry name" value="LRR_dom_sf"/>
</dbReference>
<dbReference type="FunFam" id="3.80.10.10:FF:000070">
    <property type="entry name" value="Centrosomal protein of 78 kDa"/>
    <property type="match status" value="1"/>
</dbReference>
<dbReference type="GO" id="GO:0005813">
    <property type="term" value="C:centrosome"/>
    <property type="evidence" value="ECO:0007669"/>
    <property type="project" value="TreeGrafter"/>
</dbReference>
<evidence type="ECO:0000313" key="4">
    <source>
        <dbReference type="Proteomes" id="UP000694416"/>
    </source>
</evidence>
<feature type="region of interest" description="Disordered" evidence="2">
    <location>
        <begin position="576"/>
        <end position="711"/>
    </location>
</feature>
<dbReference type="PANTHER" id="PTHR24110">
    <property type="entry name" value="CENTROSOMAL PROTEIN OF 78 KDA"/>
    <property type="match status" value="1"/>
</dbReference>
<reference evidence="3" key="2">
    <citation type="submission" date="2025-09" db="UniProtKB">
        <authorList>
            <consortium name="Ensembl"/>
        </authorList>
    </citation>
    <scope>IDENTIFICATION</scope>
</reference>
<dbReference type="InterPro" id="IPR001611">
    <property type="entry name" value="Leu-rich_rpt"/>
</dbReference>
<feature type="compositionally biased region" description="Basic and acidic residues" evidence="2">
    <location>
        <begin position="623"/>
        <end position="637"/>
    </location>
</feature>
<feature type="compositionally biased region" description="Polar residues" evidence="2">
    <location>
        <begin position="701"/>
        <end position="711"/>
    </location>
</feature>
<dbReference type="GO" id="GO:0044782">
    <property type="term" value="P:cilium organization"/>
    <property type="evidence" value="ECO:0007669"/>
    <property type="project" value="TreeGrafter"/>
</dbReference>
<evidence type="ECO:0000313" key="3">
    <source>
        <dbReference type="Ensembl" id="ENSPTEP00000007600.1"/>
    </source>
</evidence>
<evidence type="ECO:0000256" key="2">
    <source>
        <dbReference type="SAM" id="MobiDB-lite"/>
    </source>
</evidence>
<dbReference type="Gene3D" id="3.80.10.10">
    <property type="entry name" value="Ribonuclease Inhibitor"/>
    <property type="match status" value="1"/>
</dbReference>
<feature type="compositionally biased region" description="Basic and acidic residues" evidence="2">
    <location>
        <begin position="589"/>
        <end position="614"/>
    </location>
</feature>
<organism evidence="3 4">
    <name type="scientific">Piliocolobus tephrosceles</name>
    <name type="common">Ugandan red Colobus</name>
    <dbReference type="NCBI Taxonomy" id="591936"/>
    <lineage>
        <taxon>Eukaryota</taxon>
        <taxon>Metazoa</taxon>
        <taxon>Chordata</taxon>
        <taxon>Craniata</taxon>
        <taxon>Vertebrata</taxon>
        <taxon>Euteleostomi</taxon>
        <taxon>Mammalia</taxon>
        <taxon>Eutheria</taxon>
        <taxon>Euarchontoglires</taxon>
        <taxon>Primates</taxon>
        <taxon>Haplorrhini</taxon>
        <taxon>Catarrhini</taxon>
        <taxon>Cercopithecidae</taxon>
        <taxon>Colobinae</taxon>
        <taxon>Piliocolobus</taxon>
    </lineage>
</organism>
<accession>A0A8C9LK93</accession>
<protein>
    <submittedName>
        <fullName evidence="3">Centrosomal protein 78</fullName>
    </submittedName>
</protein>
<dbReference type="Ensembl" id="ENSPTET00000011578.1">
    <property type="protein sequence ID" value="ENSPTEP00000007600.1"/>
    <property type="gene ID" value="ENSPTEG00000008577.1"/>
</dbReference>
<dbReference type="Pfam" id="PF13516">
    <property type="entry name" value="LRR_6"/>
    <property type="match status" value="1"/>
</dbReference>
<keyword evidence="4" id="KW-1185">Reference proteome</keyword>
<dbReference type="SMART" id="SM00368">
    <property type="entry name" value="LRR_RI"/>
    <property type="match status" value="2"/>
</dbReference>
<proteinExistence type="predicted"/>
<feature type="region of interest" description="Disordered" evidence="2">
    <location>
        <begin position="470"/>
        <end position="499"/>
    </location>
</feature>
<dbReference type="PANTHER" id="PTHR24110:SF3">
    <property type="entry name" value="CENTROSOMAL PROTEIN OF 78 KDA"/>
    <property type="match status" value="1"/>
</dbReference>
<dbReference type="AlphaFoldDB" id="A0A8C9LK93"/>
<name>A0A8C9LK93_9PRIM</name>
<gene>
    <name evidence="3" type="primary">CEP78</name>
</gene>